<comment type="caution">
    <text evidence="2">The sequence shown here is derived from an EMBL/GenBank/DDBJ whole genome shotgun (WGS) entry which is preliminary data.</text>
</comment>
<sequence length="77" mass="8670">MVERTVNKAPTYGEEDEEAQTTVVDIIWQSETYTAKQKEHELIIENVDKVNATSIEKPKSKERLVPATSGHQSPSNN</sequence>
<feature type="region of interest" description="Disordered" evidence="1">
    <location>
        <begin position="51"/>
        <end position="77"/>
    </location>
</feature>
<reference evidence="2 3" key="1">
    <citation type="submission" date="2024-02" db="EMBL/GenBank/DDBJ databases">
        <authorList>
            <person name="Daric V."/>
            <person name="Darras S."/>
        </authorList>
    </citation>
    <scope>NUCLEOTIDE SEQUENCE [LARGE SCALE GENOMIC DNA]</scope>
</reference>
<dbReference type="EMBL" id="CAWYQH010000119">
    <property type="protein sequence ID" value="CAK8691422.1"/>
    <property type="molecule type" value="Genomic_DNA"/>
</dbReference>
<keyword evidence="3" id="KW-1185">Reference proteome</keyword>
<gene>
    <name evidence="2" type="ORF">CVLEPA_LOCUS24133</name>
</gene>
<evidence type="ECO:0000313" key="3">
    <source>
        <dbReference type="Proteomes" id="UP001642483"/>
    </source>
</evidence>
<organism evidence="2 3">
    <name type="scientific">Clavelina lepadiformis</name>
    <name type="common">Light-bulb sea squirt</name>
    <name type="synonym">Ascidia lepadiformis</name>
    <dbReference type="NCBI Taxonomy" id="159417"/>
    <lineage>
        <taxon>Eukaryota</taxon>
        <taxon>Metazoa</taxon>
        <taxon>Chordata</taxon>
        <taxon>Tunicata</taxon>
        <taxon>Ascidiacea</taxon>
        <taxon>Aplousobranchia</taxon>
        <taxon>Clavelinidae</taxon>
        <taxon>Clavelina</taxon>
    </lineage>
</organism>
<name>A0ABP0GIR6_CLALP</name>
<evidence type="ECO:0000313" key="2">
    <source>
        <dbReference type="EMBL" id="CAK8691422.1"/>
    </source>
</evidence>
<accession>A0ABP0GIR6</accession>
<evidence type="ECO:0000256" key="1">
    <source>
        <dbReference type="SAM" id="MobiDB-lite"/>
    </source>
</evidence>
<proteinExistence type="predicted"/>
<dbReference type="Proteomes" id="UP001642483">
    <property type="component" value="Unassembled WGS sequence"/>
</dbReference>
<protein>
    <submittedName>
        <fullName evidence="2">Uncharacterized protein</fullName>
    </submittedName>
</protein>